<evidence type="ECO:0000256" key="1">
    <source>
        <dbReference type="SAM" id="MobiDB-lite"/>
    </source>
</evidence>
<protein>
    <submittedName>
        <fullName evidence="2">Uncharacterized protein</fullName>
    </submittedName>
</protein>
<gene>
    <name evidence="2" type="ORF">JZ786_05255</name>
</gene>
<proteinExistence type="predicted"/>
<dbReference type="EMBL" id="CP071182">
    <property type="protein sequence ID" value="QSO48396.1"/>
    <property type="molecule type" value="Genomic_DNA"/>
</dbReference>
<name>A0A9X7W0E0_9BACL</name>
<sequence>MDYKQLTRQEALKELVLRAIGTGKLTIPLISEVTGLSNFDVAKLAVFYYNECEQETSSSSESDDEPEVKSEESHRIKLLDKPINKTRVPMAVSTERTLKELNEAIGKLREQRV</sequence>
<dbReference type="Proteomes" id="UP000663505">
    <property type="component" value="Chromosome"/>
</dbReference>
<keyword evidence="3" id="KW-1185">Reference proteome</keyword>
<organism evidence="2 3">
    <name type="scientific">Alicyclobacillus mengziensis</name>
    <dbReference type="NCBI Taxonomy" id="2931921"/>
    <lineage>
        <taxon>Bacteria</taxon>
        <taxon>Bacillati</taxon>
        <taxon>Bacillota</taxon>
        <taxon>Bacilli</taxon>
        <taxon>Bacillales</taxon>
        <taxon>Alicyclobacillaceae</taxon>
        <taxon>Alicyclobacillus</taxon>
    </lineage>
</organism>
<dbReference type="AlphaFoldDB" id="A0A9X7W0E0"/>
<reference evidence="2 3" key="1">
    <citation type="submission" date="2021-02" db="EMBL/GenBank/DDBJ databases">
        <title>Alicyclobacillus curvatus sp. nov. and Alicyclobacillus mengziensis sp. nov., two acidophilic bacteria isolated from acid mine drainage.</title>
        <authorList>
            <person name="Huang Y."/>
        </authorList>
    </citation>
    <scope>NUCLEOTIDE SEQUENCE [LARGE SCALE GENOMIC DNA]</scope>
    <source>
        <strain evidence="2 3">S30H14</strain>
    </source>
</reference>
<feature type="region of interest" description="Disordered" evidence="1">
    <location>
        <begin position="55"/>
        <end position="76"/>
    </location>
</feature>
<feature type="compositionally biased region" description="Basic and acidic residues" evidence="1">
    <location>
        <begin position="67"/>
        <end position="76"/>
    </location>
</feature>
<dbReference type="RefSeq" id="WP_206657731.1">
    <property type="nucleotide sequence ID" value="NZ_CP071182.1"/>
</dbReference>
<dbReference type="KEGG" id="afx:JZ786_05255"/>
<evidence type="ECO:0000313" key="2">
    <source>
        <dbReference type="EMBL" id="QSO48396.1"/>
    </source>
</evidence>
<accession>A0A9X7W0E0</accession>
<evidence type="ECO:0000313" key="3">
    <source>
        <dbReference type="Proteomes" id="UP000663505"/>
    </source>
</evidence>